<dbReference type="OrthoDB" id="9794834at2"/>
<dbReference type="PANTHER" id="PTHR43236:SF2">
    <property type="entry name" value="BLL0069 PROTEIN"/>
    <property type="match status" value="1"/>
</dbReference>
<reference evidence="2 3" key="1">
    <citation type="submission" date="2018-08" db="EMBL/GenBank/DDBJ databases">
        <title>Mucilaginibacter sp. MYSH2.</title>
        <authorList>
            <person name="Seo T."/>
        </authorList>
    </citation>
    <scope>NUCLEOTIDE SEQUENCE [LARGE SCALE GENOMIC DNA]</scope>
    <source>
        <strain evidence="2 3">MYSH2</strain>
    </source>
</reference>
<dbReference type="Proteomes" id="UP000264217">
    <property type="component" value="Unassembled WGS sequence"/>
</dbReference>
<evidence type="ECO:0000259" key="1">
    <source>
        <dbReference type="Pfam" id="PF06114"/>
    </source>
</evidence>
<sequence length="182" mass="20864">MSTRTHARSIHFIKKRADAILSELNIRSLPVKIEDVAKALGLRVTPFAFDDDISGVLVIENEQGYIGYNQNESRVRRRFTIAHECGHYALHSTESKMFMDKGFNAIFRSRQSGLTEETQVLEREANTFAAYILMPDHLLKKEIDQIDFDLGSEDDIKNLAKVFDVSSQAMYYRILNSGLLRF</sequence>
<dbReference type="PANTHER" id="PTHR43236">
    <property type="entry name" value="ANTITOXIN HIGA1"/>
    <property type="match status" value="1"/>
</dbReference>
<dbReference type="Gene3D" id="1.10.10.2910">
    <property type="match status" value="1"/>
</dbReference>
<gene>
    <name evidence="2" type="ORF">D0C36_16270</name>
</gene>
<dbReference type="InterPro" id="IPR052345">
    <property type="entry name" value="Rad_response_metalloprotease"/>
</dbReference>
<keyword evidence="3" id="KW-1185">Reference proteome</keyword>
<accession>A0A372NUJ6</accession>
<organism evidence="2 3">
    <name type="scientific">Mucilaginibacter conchicola</name>
    <dbReference type="NCBI Taxonomy" id="2303333"/>
    <lineage>
        <taxon>Bacteria</taxon>
        <taxon>Pseudomonadati</taxon>
        <taxon>Bacteroidota</taxon>
        <taxon>Sphingobacteriia</taxon>
        <taxon>Sphingobacteriales</taxon>
        <taxon>Sphingobacteriaceae</taxon>
        <taxon>Mucilaginibacter</taxon>
    </lineage>
</organism>
<name>A0A372NUJ6_9SPHI</name>
<dbReference type="Pfam" id="PF06114">
    <property type="entry name" value="Peptidase_M78"/>
    <property type="match status" value="1"/>
</dbReference>
<protein>
    <submittedName>
        <fullName evidence="2">ImmA/IrrE family metallo-endopeptidase</fullName>
    </submittedName>
</protein>
<evidence type="ECO:0000313" key="2">
    <source>
        <dbReference type="EMBL" id="RFZ92943.1"/>
    </source>
</evidence>
<dbReference type="InterPro" id="IPR010359">
    <property type="entry name" value="IrrE_HExxH"/>
</dbReference>
<dbReference type="EMBL" id="QWDC01000002">
    <property type="protein sequence ID" value="RFZ92943.1"/>
    <property type="molecule type" value="Genomic_DNA"/>
</dbReference>
<evidence type="ECO:0000313" key="3">
    <source>
        <dbReference type="Proteomes" id="UP000264217"/>
    </source>
</evidence>
<feature type="domain" description="IrrE N-terminal-like" evidence="1">
    <location>
        <begin position="37"/>
        <end position="174"/>
    </location>
</feature>
<comment type="caution">
    <text evidence="2">The sequence shown here is derived from an EMBL/GenBank/DDBJ whole genome shotgun (WGS) entry which is preliminary data.</text>
</comment>
<dbReference type="AlphaFoldDB" id="A0A372NUJ6"/>
<proteinExistence type="predicted"/>
<dbReference type="RefSeq" id="WP_117392652.1">
    <property type="nucleotide sequence ID" value="NZ_QWDC01000002.1"/>
</dbReference>